<evidence type="ECO:0000256" key="5">
    <source>
        <dbReference type="ARBA" id="ARBA00022741"/>
    </source>
</evidence>
<evidence type="ECO:0000256" key="3">
    <source>
        <dbReference type="ARBA" id="ARBA00022475"/>
    </source>
</evidence>
<keyword evidence="8 10" id="KW-0472">Membrane</keyword>
<dbReference type="PROSITE" id="PS50893">
    <property type="entry name" value="ABC_TRANSPORTER_2"/>
    <property type="match status" value="1"/>
</dbReference>
<dbReference type="PROSITE" id="PS50929">
    <property type="entry name" value="ABC_TM1F"/>
    <property type="match status" value="1"/>
</dbReference>
<dbReference type="SMART" id="SM00382">
    <property type="entry name" value="AAA"/>
    <property type="match status" value="1"/>
</dbReference>
<dbReference type="GO" id="GO:0005524">
    <property type="term" value="F:ATP binding"/>
    <property type="evidence" value="ECO:0007669"/>
    <property type="project" value="UniProtKB-KW"/>
</dbReference>
<dbReference type="PANTHER" id="PTHR43394:SF1">
    <property type="entry name" value="ATP-BINDING CASSETTE SUB-FAMILY B MEMBER 10, MITOCHONDRIAL"/>
    <property type="match status" value="1"/>
</dbReference>
<evidence type="ECO:0000256" key="2">
    <source>
        <dbReference type="ARBA" id="ARBA00022448"/>
    </source>
</evidence>
<keyword evidence="2" id="KW-0813">Transport</keyword>
<dbReference type="Gene3D" id="1.20.1560.10">
    <property type="entry name" value="ABC transporter type 1, transmembrane domain"/>
    <property type="match status" value="1"/>
</dbReference>
<sequence length="604" mass="65431">MSSLPAPTAAPDASPLRRLWHYASPHRRAIRRATTFSVLNKVFDIAPELLIGVAVDVVVRGQGSIVSDLVGVEDRFHQLLVLAAANLFVWVMESVTDYLADISWRTLAQTIEHEARMDAYAHVQRLELGALEDRETGDLLAVLNDDVNQLERFLDVGANEIILTVMNVLLVGTVFVVISPLLALLAFLPIPVIVLGSLAFQRRLTPLYRSVRERAGAVGGVLANNLAGLATIKAFTAEEREVNRIAAASQAYREANRDAIRVSSAFVPLIRMAILAGFTMTLVIGGNAALDGDLEVGAFSVLVFMTQRLLWPLTRLGEVLDLYQRGMASTRRILDLLDVPPRIIGGTDTLVTPVRGEVRLDGVEFAYRHLGDDAPPVLRGIDLHVPAGETHAIVGPTGAGKSTLVKLLLRLEDPTAGTITLDGAALPSLRFESLRGSLGYVAQDVFLFSGTVRENVAYGRPDADDTQIEGALRAAEALAFVEAMPEGLDTMVGERGMRMSGGQRQRLSLARAILRDPAVLLLDEATAAVDTETEAAIQRSLRTVSANRTTIVIAHRLSTVRHAHRIHVLEAGRITESGTHDELLALDGRYAGLWRVQIGEAVTT</sequence>
<reference evidence="13 14" key="1">
    <citation type="submission" date="2018-03" db="EMBL/GenBank/DDBJ databases">
        <title>Aquarubrobacter algicola gen. nov., sp. nov., a novel actinobacterium isolated from shallow eutrophic lake during the end of cyanobacterial harmful algal blooms.</title>
        <authorList>
            <person name="Chun S.J."/>
        </authorList>
    </citation>
    <scope>NUCLEOTIDE SEQUENCE [LARGE SCALE GENOMIC DNA]</scope>
    <source>
        <strain evidence="13 14">Seoho-28</strain>
    </source>
</reference>
<dbReference type="CDD" id="cd18565">
    <property type="entry name" value="ABC_6TM_exporter_like"/>
    <property type="match status" value="1"/>
</dbReference>
<feature type="transmembrane region" description="Helical" evidence="10">
    <location>
        <begin position="269"/>
        <end position="290"/>
    </location>
</feature>
<dbReference type="InterPro" id="IPR011527">
    <property type="entry name" value="ABC1_TM_dom"/>
</dbReference>
<evidence type="ECO:0000259" key="11">
    <source>
        <dbReference type="PROSITE" id="PS50893"/>
    </source>
</evidence>
<comment type="similarity">
    <text evidence="9">Belongs to the ABC transporter superfamily. Siderophore-Fe(3+) uptake transporter (SIUT) (TC 3.A.1.21) family.</text>
</comment>
<dbReference type="InterPro" id="IPR036640">
    <property type="entry name" value="ABC1_TM_sf"/>
</dbReference>
<evidence type="ECO:0000259" key="12">
    <source>
        <dbReference type="PROSITE" id="PS50929"/>
    </source>
</evidence>
<dbReference type="SUPFAM" id="SSF52540">
    <property type="entry name" value="P-loop containing nucleoside triphosphate hydrolases"/>
    <property type="match status" value="1"/>
</dbReference>
<dbReference type="GO" id="GO:0016887">
    <property type="term" value="F:ATP hydrolysis activity"/>
    <property type="evidence" value="ECO:0007669"/>
    <property type="project" value="InterPro"/>
</dbReference>
<evidence type="ECO:0000256" key="7">
    <source>
        <dbReference type="ARBA" id="ARBA00022989"/>
    </source>
</evidence>
<evidence type="ECO:0000256" key="10">
    <source>
        <dbReference type="SAM" id="Phobius"/>
    </source>
</evidence>
<accession>A0A2T4UI93</accession>
<dbReference type="OrthoDB" id="5166472at2"/>
<dbReference type="AlphaFoldDB" id="A0A2T4UI93"/>
<feature type="domain" description="ABC transmembrane type-1" evidence="12">
    <location>
        <begin position="33"/>
        <end position="325"/>
    </location>
</feature>
<dbReference type="Gene3D" id="3.40.50.300">
    <property type="entry name" value="P-loop containing nucleotide triphosphate hydrolases"/>
    <property type="match status" value="1"/>
</dbReference>
<dbReference type="EMBL" id="PYYB01000001">
    <property type="protein sequence ID" value="PTL58929.1"/>
    <property type="molecule type" value="Genomic_DNA"/>
</dbReference>
<evidence type="ECO:0000256" key="4">
    <source>
        <dbReference type="ARBA" id="ARBA00022692"/>
    </source>
</evidence>
<gene>
    <name evidence="13" type="ORF">C7Y72_04330</name>
</gene>
<dbReference type="InterPro" id="IPR003439">
    <property type="entry name" value="ABC_transporter-like_ATP-bd"/>
</dbReference>
<keyword evidence="14" id="KW-1185">Reference proteome</keyword>
<evidence type="ECO:0000256" key="8">
    <source>
        <dbReference type="ARBA" id="ARBA00023136"/>
    </source>
</evidence>
<name>A0A2T4UI93_9ACTN</name>
<evidence type="ECO:0000256" key="1">
    <source>
        <dbReference type="ARBA" id="ARBA00004429"/>
    </source>
</evidence>
<dbReference type="Pfam" id="PF00664">
    <property type="entry name" value="ABC_membrane"/>
    <property type="match status" value="1"/>
</dbReference>
<dbReference type="RefSeq" id="WP_107567366.1">
    <property type="nucleotide sequence ID" value="NZ_PYYB01000001.1"/>
</dbReference>
<comment type="caution">
    <text evidence="13">The sequence shown here is derived from an EMBL/GenBank/DDBJ whole genome shotgun (WGS) entry which is preliminary data.</text>
</comment>
<keyword evidence="4 10" id="KW-0812">Transmembrane</keyword>
<dbReference type="SUPFAM" id="SSF90123">
    <property type="entry name" value="ABC transporter transmembrane region"/>
    <property type="match status" value="1"/>
</dbReference>
<dbReference type="PANTHER" id="PTHR43394">
    <property type="entry name" value="ATP-DEPENDENT PERMEASE MDL1, MITOCHONDRIAL"/>
    <property type="match status" value="1"/>
</dbReference>
<dbReference type="InterPro" id="IPR003593">
    <property type="entry name" value="AAA+_ATPase"/>
</dbReference>
<dbReference type="InterPro" id="IPR039421">
    <property type="entry name" value="Type_1_exporter"/>
</dbReference>
<evidence type="ECO:0000313" key="13">
    <source>
        <dbReference type="EMBL" id="PTL58929.1"/>
    </source>
</evidence>
<evidence type="ECO:0000256" key="9">
    <source>
        <dbReference type="ARBA" id="ARBA00023455"/>
    </source>
</evidence>
<protein>
    <submittedName>
        <fullName evidence="13">ABC transporter</fullName>
    </submittedName>
</protein>
<dbReference type="Proteomes" id="UP000240739">
    <property type="component" value="Unassembled WGS sequence"/>
</dbReference>
<dbReference type="GO" id="GO:0005886">
    <property type="term" value="C:plasma membrane"/>
    <property type="evidence" value="ECO:0007669"/>
    <property type="project" value="UniProtKB-SubCell"/>
</dbReference>
<proteinExistence type="inferred from homology"/>
<dbReference type="Pfam" id="PF00005">
    <property type="entry name" value="ABC_tran"/>
    <property type="match status" value="1"/>
</dbReference>
<evidence type="ECO:0000313" key="14">
    <source>
        <dbReference type="Proteomes" id="UP000240739"/>
    </source>
</evidence>
<dbReference type="InterPro" id="IPR027417">
    <property type="entry name" value="P-loop_NTPase"/>
</dbReference>
<feature type="domain" description="ABC transporter" evidence="11">
    <location>
        <begin position="358"/>
        <end position="596"/>
    </location>
</feature>
<feature type="transmembrane region" description="Helical" evidence="10">
    <location>
        <begin position="168"/>
        <end position="200"/>
    </location>
</feature>
<keyword evidence="3" id="KW-1003">Cell membrane</keyword>
<keyword evidence="5" id="KW-0547">Nucleotide-binding</keyword>
<dbReference type="PROSITE" id="PS00211">
    <property type="entry name" value="ABC_TRANSPORTER_1"/>
    <property type="match status" value="1"/>
</dbReference>
<dbReference type="FunFam" id="3.40.50.300:FF:000221">
    <property type="entry name" value="Multidrug ABC transporter ATP-binding protein"/>
    <property type="match status" value="1"/>
</dbReference>
<evidence type="ECO:0000256" key="6">
    <source>
        <dbReference type="ARBA" id="ARBA00022840"/>
    </source>
</evidence>
<keyword evidence="6" id="KW-0067">ATP-binding</keyword>
<keyword evidence="7 10" id="KW-1133">Transmembrane helix</keyword>
<dbReference type="InterPro" id="IPR017871">
    <property type="entry name" value="ABC_transporter-like_CS"/>
</dbReference>
<dbReference type="GO" id="GO:0015421">
    <property type="term" value="F:ABC-type oligopeptide transporter activity"/>
    <property type="evidence" value="ECO:0007669"/>
    <property type="project" value="TreeGrafter"/>
</dbReference>
<comment type="subcellular location">
    <subcellularLocation>
        <location evidence="1">Cell inner membrane</location>
        <topology evidence="1">Multi-pass membrane protein</topology>
    </subcellularLocation>
</comment>
<organism evidence="13 14">
    <name type="scientific">Paraconexibacter algicola</name>
    <dbReference type="NCBI Taxonomy" id="2133960"/>
    <lineage>
        <taxon>Bacteria</taxon>
        <taxon>Bacillati</taxon>
        <taxon>Actinomycetota</taxon>
        <taxon>Thermoleophilia</taxon>
        <taxon>Solirubrobacterales</taxon>
        <taxon>Paraconexibacteraceae</taxon>
        <taxon>Paraconexibacter</taxon>
    </lineage>
</organism>